<proteinExistence type="predicted"/>
<dbReference type="SUPFAM" id="SSF48452">
    <property type="entry name" value="TPR-like"/>
    <property type="match status" value="1"/>
</dbReference>
<dbReference type="EMBL" id="UINC01181016">
    <property type="protein sequence ID" value="SVD90495.1"/>
    <property type="molecule type" value="Genomic_DNA"/>
</dbReference>
<reference evidence="1" key="1">
    <citation type="submission" date="2018-05" db="EMBL/GenBank/DDBJ databases">
        <authorList>
            <person name="Lanie J.A."/>
            <person name="Ng W.-L."/>
            <person name="Kazmierczak K.M."/>
            <person name="Andrzejewski T.M."/>
            <person name="Davidsen T.M."/>
            <person name="Wayne K.J."/>
            <person name="Tettelin H."/>
            <person name="Glass J.I."/>
            <person name="Rusch D."/>
            <person name="Podicherti R."/>
            <person name="Tsui H.-C.T."/>
            <person name="Winkler M.E."/>
        </authorList>
    </citation>
    <scope>NUCLEOTIDE SEQUENCE</scope>
</reference>
<name>A0A382Z5Z3_9ZZZZ</name>
<evidence type="ECO:0000313" key="1">
    <source>
        <dbReference type="EMBL" id="SVD90495.1"/>
    </source>
</evidence>
<sequence>MINLLDKKMLESTFADDFASPYYPILAELYLQEDDLSRARRVCEIGLDHDSTNIDGKFVFAKVAMAEEKFTVAEKWLKKVVDENPAHFNALRMLIRLEFQLSRSQKTIQNYINRILQFLPEDSECMEWMKNLRVLETVEPPPLPGPTETKPGKNVSIQSPEHGAEKKYKIEKTMATLTMAQVLESQRHYNEALAVLDVLESNGQHSSQISQKKEEILQLISISKK</sequence>
<gene>
    <name evidence="1" type="ORF">METZ01_LOCUS443349</name>
</gene>
<dbReference type="AlphaFoldDB" id="A0A382Z5Z3"/>
<organism evidence="1">
    <name type="scientific">marine metagenome</name>
    <dbReference type="NCBI Taxonomy" id="408172"/>
    <lineage>
        <taxon>unclassified sequences</taxon>
        <taxon>metagenomes</taxon>
        <taxon>ecological metagenomes</taxon>
    </lineage>
</organism>
<accession>A0A382Z5Z3</accession>
<dbReference type="Gene3D" id="1.25.40.10">
    <property type="entry name" value="Tetratricopeptide repeat domain"/>
    <property type="match status" value="1"/>
</dbReference>
<protein>
    <submittedName>
        <fullName evidence="1">Uncharacterized protein</fullName>
    </submittedName>
</protein>
<dbReference type="InterPro" id="IPR011990">
    <property type="entry name" value="TPR-like_helical_dom_sf"/>
</dbReference>